<keyword evidence="8" id="KW-1185">Reference proteome</keyword>
<dbReference type="Proteomes" id="UP000324170">
    <property type="component" value="Unassembled WGS sequence"/>
</dbReference>
<dbReference type="OrthoDB" id="6135558at2"/>
<dbReference type="InterPro" id="IPR019752">
    <property type="entry name" value="Pyrv/ketoisovalerate_OxRed_cat"/>
</dbReference>
<accession>A0A068QN43</accession>
<evidence type="ECO:0000259" key="3">
    <source>
        <dbReference type="Pfam" id="PF01558"/>
    </source>
</evidence>
<dbReference type="NCBIfam" id="NF006179">
    <property type="entry name" value="PRK08312.1"/>
    <property type="match status" value="1"/>
</dbReference>
<dbReference type="KEGG" id="xdo:XDD1_0580"/>
<feature type="region of interest" description="Disordered" evidence="2">
    <location>
        <begin position="219"/>
        <end position="244"/>
    </location>
</feature>
<evidence type="ECO:0000313" key="6">
    <source>
        <dbReference type="EMBL" id="TYP08319.1"/>
    </source>
</evidence>
<evidence type="ECO:0000313" key="8">
    <source>
        <dbReference type="Proteomes" id="UP000324170"/>
    </source>
</evidence>
<dbReference type="Proteomes" id="UP000032721">
    <property type="component" value="Chromosome"/>
</dbReference>
<dbReference type="InterPro" id="IPR002869">
    <property type="entry name" value="Pyrv_flavodox_OxRed_cen"/>
</dbReference>
<reference evidence="5 7" key="1">
    <citation type="submission" date="2013-07" db="EMBL/GenBank/DDBJ databases">
        <authorList>
            <person name="Genoscope - CEA"/>
        </authorList>
    </citation>
    <scope>NUCLEOTIDE SEQUENCE [LARGE SCALE GENOMIC DNA]</scope>
    <source>
        <strain evidence="5">FRM16</strain>
        <strain evidence="7">FRM16 / DSM 17909</strain>
    </source>
</reference>
<dbReference type="EMBL" id="VNHN01000020">
    <property type="protein sequence ID" value="TYP08319.1"/>
    <property type="molecule type" value="Genomic_DNA"/>
</dbReference>
<keyword evidence="5" id="KW-0670">Pyruvate</keyword>
<feature type="domain" description="Pyruvate/ketoisovalerate oxidoreductase catalytic" evidence="3">
    <location>
        <begin position="24"/>
        <end position="212"/>
    </location>
</feature>
<evidence type="ECO:0000313" key="5">
    <source>
        <dbReference type="EMBL" id="CDG16283.1"/>
    </source>
</evidence>
<dbReference type="Pfam" id="PF20169">
    <property type="entry name" value="DUF6537"/>
    <property type="match status" value="1"/>
</dbReference>
<dbReference type="AlphaFoldDB" id="A0A068QN43"/>
<keyword evidence="1 5" id="KW-0560">Oxidoreductase</keyword>
<sequence>MPSINSLFTNPPAQPIKIAILAMGGEGGGVLADWLVTLGEENGYFAQTTSVPGVAQRTGATIYYVELFPVAAESGGSAPVLALMPTAGDVDIVLASELMEAGRAVQRGFVTPDRTTLIASSHRVFSMGERSAMGDGRVDSGVLIRQSRKAALHFIHFDMARVAEKSGSVISAVLFGALCGTATLPFSRQQFEAAIIKKKVGIKPSLQAFSLGLSRAQSEAKSGSARETAAGSPIPEKKQRSHPRLSHNNEINALLLYIRQKIPSCIHDIVIEGIRRLIDYQDPAYARLYLDRLQKLTQQAVKQDEQLLGETARHLALWMAYEDTIRVADLKTRVGRFERVKQEMRVRDGQLVEIKDFLHPRMEEICDILPARFGRWLSRPHFIHRILAKLLSRGRVMTTSAIPGYLLLYMLAHWRRMRRHTLRFQHETVRIEGWLWRIGVAAKRDRDLALEIAQCQRLIKGYGETHARGLRHFQTLMAIVDHHLHDLSPDHLRQLREAALADEQGEQLRACQRRLSLY</sequence>
<feature type="domain" description="DUF6537" evidence="4">
    <location>
        <begin position="267"/>
        <end position="477"/>
    </location>
</feature>
<evidence type="ECO:0000259" key="4">
    <source>
        <dbReference type="Pfam" id="PF20169"/>
    </source>
</evidence>
<evidence type="ECO:0000256" key="2">
    <source>
        <dbReference type="SAM" id="MobiDB-lite"/>
    </source>
</evidence>
<gene>
    <name evidence="6" type="ORF">LY16_01560</name>
    <name evidence="5" type="ORF">XDD1_0580</name>
</gene>
<dbReference type="EC" id="1.-.-.-" evidence="5"/>
<proteinExistence type="predicted"/>
<dbReference type="Pfam" id="PF01558">
    <property type="entry name" value="POR"/>
    <property type="match status" value="1"/>
</dbReference>
<dbReference type="STRING" id="351671.XDD1_0580"/>
<dbReference type="Gene3D" id="3.40.920.10">
    <property type="entry name" value="Pyruvate-ferredoxin oxidoreductase, PFOR, domain III"/>
    <property type="match status" value="1"/>
</dbReference>
<dbReference type="RefSeq" id="WP_045968459.1">
    <property type="nucleotide sequence ID" value="NZ_CAWMED010000001.1"/>
</dbReference>
<dbReference type="GO" id="GO:0016903">
    <property type="term" value="F:oxidoreductase activity, acting on the aldehyde or oxo group of donors"/>
    <property type="evidence" value="ECO:0007669"/>
    <property type="project" value="InterPro"/>
</dbReference>
<evidence type="ECO:0000256" key="1">
    <source>
        <dbReference type="ARBA" id="ARBA00023002"/>
    </source>
</evidence>
<protein>
    <submittedName>
        <fullName evidence="6">Indolepyruvate ferredoxin oxidoreductase beta subunit</fullName>
    </submittedName>
    <submittedName>
        <fullName evidence="5">Putative indolepyruvate:ferredoxin oxidoreductase oxidoreductase protein</fullName>
        <ecNumber evidence="5">1.-.-.-</ecNumber>
    </submittedName>
</protein>
<dbReference type="EMBL" id="FO704550">
    <property type="protein sequence ID" value="CDG16283.1"/>
    <property type="molecule type" value="Genomic_DNA"/>
</dbReference>
<dbReference type="HOGENOM" id="CLU_037854_0_0_6"/>
<organism evidence="5 7">
    <name type="scientific">Xenorhabdus doucetiae</name>
    <dbReference type="NCBI Taxonomy" id="351671"/>
    <lineage>
        <taxon>Bacteria</taxon>
        <taxon>Pseudomonadati</taxon>
        <taxon>Pseudomonadota</taxon>
        <taxon>Gammaproteobacteria</taxon>
        <taxon>Enterobacterales</taxon>
        <taxon>Morganellaceae</taxon>
        <taxon>Xenorhabdus</taxon>
    </lineage>
</organism>
<dbReference type="InterPro" id="IPR046667">
    <property type="entry name" value="DUF6537"/>
</dbReference>
<name>A0A068QN43_9GAMM</name>
<reference evidence="6 8" key="2">
    <citation type="submission" date="2019-07" db="EMBL/GenBank/DDBJ databases">
        <title>Genomic Encyclopedia of Type Strains, Phase I: the one thousand microbial genomes (KMG-I) project.</title>
        <authorList>
            <person name="Kyrpides N."/>
        </authorList>
    </citation>
    <scope>NUCLEOTIDE SEQUENCE [LARGE SCALE GENOMIC DNA]</scope>
    <source>
        <strain evidence="6 8">DSM 17909</strain>
    </source>
</reference>
<evidence type="ECO:0000313" key="7">
    <source>
        <dbReference type="Proteomes" id="UP000032721"/>
    </source>
</evidence>